<feature type="transmembrane region" description="Helical" evidence="1">
    <location>
        <begin position="128"/>
        <end position="148"/>
    </location>
</feature>
<gene>
    <name evidence="3" type="ORF">LEP1GSC202_2832</name>
</gene>
<dbReference type="EMBL" id="AOGX02000016">
    <property type="protein sequence ID" value="EOQ88727.1"/>
    <property type="molecule type" value="Genomic_DNA"/>
</dbReference>
<keyword evidence="1" id="KW-1133">Transmembrane helix</keyword>
<protein>
    <submittedName>
        <fullName evidence="3">PF12158 family protein</fullName>
    </submittedName>
</protein>
<organism evidence="3 4">
    <name type="scientific">Leptospira yanagawae serovar Saopaulo str. Sao Paulo = ATCC 700523</name>
    <dbReference type="NCBI Taxonomy" id="1249483"/>
    <lineage>
        <taxon>Bacteria</taxon>
        <taxon>Pseudomonadati</taxon>
        <taxon>Spirochaetota</taxon>
        <taxon>Spirochaetia</taxon>
        <taxon>Leptospirales</taxon>
        <taxon>Leptospiraceae</taxon>
        <taxon>Leptospira</taxon>
    </lineage>
</organism>
<reference evidence="3 4" key="1">
    <citation type="submission" date="2013-04" db="EMBL/GenBank/DDBJ databases">
        <authorList>
            <person name="Harkins D.M."/>
            <person name="Durkin A.S."/>
            <person name="Brinkac L.M."/>
            <person name="Haft D.H."/>
            <person name="Selengut J.D."/>
            <person name="Sanka R."/>
            <person name="DePew J."/>
            <person name="Purushe J."/>
            <person name="Hartskeerl R.A."/>
            <person name="Ahmed A."/>
            <person name="van der Linden H."/>
            <person name="Goris M.G.A."/>
            <person name="Vinetz J.M."/>
            <person name="Sutton G.G."/>
            <person name="Nierman W.C."/>
            <person name="Fouts D.E."/>
        </authorList>
    </citation>
    <scope>NUCLEOTIDE SEQUENCE [LARGE SCALE GENOMIC DNA]</scope>
    <source>
        <strain evidence="3 4">Sao Paulo</strain>
    </source>
</reference>
<keyword evidence="1" id="KW-0472">Membrane</keyword>
<evidence type="ECO:0000259" key="2">
    <source>
        <dbReference type="Pfam" id="PF12158"/>
    </source>
</evidence>
<dbReference type="STRING" id="1249483.LEP1GSC202_2832"/>
<dbReference type="InterPro" id="IPR021994">
    <property type="entry name" value="DUF3592"/>
</dbReference>
<comment type="caution">
    <text evidence="3">The sequence shown here is derived from an EMBL/GenBank/DDBJ whole genome shotgun (WGS) entry which is preliminary data.</text>
</comment>
<evidence type="ECO:0000313" key="4">
    <source>
        <dbReference type="Proteomes" id="UP000013996"/>
    </source>
</evidence>
<dbReference type="Proteomes" id="UP000013996">
    <property type="component" value="Unassembled WGS sequence"/>
</dbReference>
<keyword evidence="1" id="KW-0812">Transmembrane</keyword>
<dbReference type="AlphaFoldDB" id="A0A5E8HD64"/>
<feature type="transmembrane region" description="Helical" evidence="1">
    <location>
        <begin position="12"/>
        <end position="32"/>
    </location>
</feature>
<dbReference type="OrthoDB" id="331089at2"/>
<name>A0A5E8HD64_9LEPT</name>
<dbReference type="Pfam" id="PF12158">
    <property type="entry name" value="DUF3592"/>
    <property type="match status" value="1"/>
</dbReference>
<dbReference type="RefSeq" id="WP_015677799.1">
    <property type="nucleotide sequence ID" value="NZ_AOGX02000016.1"/>
</dbReference>
<evidence type="ECO:0000313" key="3">
    <source>
        <dbReference type="EMBL" id="EOQ88727.1"/>
    </source>
</evidence>
<evidence type="ECO:0000256" key="1">
    <source>
        <dbReference type="SAM" id="Phobius"/>
    </source>
</evidence>
<feature type="domain" description="DUF3592" evidence="2">
    <location>
        <begin position="40"/>
        <end position="117"/>
    </location>
</feature>
<sequence length="160" mass="18298">MKIKIVSRLLQLFAVYLFVSASLIIIDKVITIQTGKKTFGKVVSSYKEFQSTNQTSGKRYGTSKYIQRPIIHYQVDGEIHEIHGRIFGEVGDEYSIGQSVPLYYSPTQPEFAMINTFSEIWVNPIQKLLFSFIVFILGTFLSQIILSIKAKVKSLFQPMF</sequence>
<proteinExistence type="predicted"/>
<accession>A0A5E8HD64</accession>